<evidence type="ECO:0000313" key="2">
    <source>
        <dbReference type="Proteomes" id="UP000302139"/>
    </source>
</evidence>
<comment type="caution">
    <text evidence="1">The sequence shown here is derived from an EMBL/GenBank/DDBJ whole genome shotgun (WGS) entry which is preliminary data.</text>
</comment>
<name>A0A4D4M9K2_STRAX</name>
<dbReference type="EMBL" id="BJHX01000001">
    <property type="protein sequence ID" value="GDY68474.1"/>
    <property type="molecule type" value="Genomic_DNA"/>
</dbReference>
<protein>
    <submittedName>
        <fullName evidence="1">Uncharacterized protein</fullName>
    </submittedName>
</protein>
<proteinExistence type="predicted"/>
<reference evidence="1 2" key="1">
    <citation type="submission" date="2019-04" db="EMBL/GenBank/DDBJ databases">
        <title>Draft genome sequences of Streptomyces avermitilis NBRC 14893.</title>
        <authorList>
            <person name="Komaki H."/>
            <person name="Tamura T."/>
            <person name="Hosoyama A."/>
        </authorList>
    </citation>
    <scope>NUCLEOTIDE SEQUENCE [LARGE SCALE GENOMIC DNA]</scope>
    <source>
        <strain evidence="1 2">NBRC 14893</strain>
    </source>
</reference>
<organism evidence="1 2">
    <name type="scientific">Streptomyces avermitilis</name>
    <dbReference type="NCBI Taxonomy" id="33903"/>
    <lineage>
        <taxon>Bacteria</taxon>
        <taxon>Bacillati</taxon>
        <taxon>Actinomycetota</taxon>
        <taxon>Actinomycetes</taxon>
        <taxon>Kitasatosporales</taxon>
        <taxon>Streptomycetaceae</taxon>
        <taxon>Streptomyces</taxon>
    </lineage>
</organism>
<sequence length="67" mass="7269">MIGMDLSPGTVLVFDQDEDLIVFESFVHATNYLEAMDVSEGEYTAAYTPDGRVLALAAPKPGKARSF</sequence>
<accession>A0A4D4M9K2</accession>
<gene>
    <name evidence="1" type="ORF">SAV14893_078670</name>
</gene>
<dbReference type="AlphaFoldDB" id="A0A4D4M9K2"/>
<dbReference type="Proteomes" id="UP000302139">
    <property type="component" value="Unassembled WGS sequence"/>
</dbReference>
<evidence type="ECO:0000313" key="1">
    <source>
        <dbReference type="EMBL" id="GDY68474.1"/>
    </source>
</evidence>